<dbReference type="Gene3D" id="2.40.160.50">
    <property type="entry name" value="membrane protein fhac: a member of the omp85/tpsb transporter family"/>
    <property type="match status" value="1"/>
</dbReference>
<dbReference type="InterPro" id="IPR043741">
    <property type="entry name" value="DUF5686"/>
</dbReference>
<dbReference type="EMBL" id="AP035785">
    <property type="protein sequence ID" value="BFO70694.1"/>
    <property type="molecule type" value="Genomic_DNA"/>
</dbReference>
<feature type="chain" id="PRO_5044227643" evidence="1">
    <location>
        <begin position="21"/>
        <end position="673"/>
    </location>
</feature>
<evidence type="ECO:0000256" key="1">
    <source>
        <dbReference type="SAM" id="SignalP"/>
    </source>
</evidence>
<reference evidence="2" key="1">
    <citation type="submission" date="2024-07" db="EMBL/GenBank/DDBJ databases">
        <title>Complete genome sequence of Prevotella sp. YM-2024 GTC17253.</title>
        <authorList>
            <person name="Hayashi M."/>
            <person name="Muto Y."/>
            <person name="Tanaka K."/>
            <person name="Niwa H."/>
        </authorList>
    </citation>
    <scope>NUCLEOTIDE SEQUENCE</scope>
    <source>
        <strain evidence="2">GTC17253</strain>
    </source>
</reference>
<gene>
    <name evidence="2" type="ORF">GTC17253_06600</name>
</gene>
<proteinExistence type="predicted"/>
<name>A0AB33INV8_9BACT</name>
<accession>A0AB33INV8</accession>
<organism evidence="2">
    <name type="scientific">Prevotella sp. GTC17253</name>
    <dbReference type="NCBI Taxonomy" id="3236793"/>
    <lineage>
        <taxon>Bacteria</taxon>
        <taxon>Pseudomonadati</taxon>
        <taxon>Bacteroidota</taxon>
        <taxon>Bacteroidia</taxon>
        <taxon>Bacteroidales</taxon>
        <taxon>Prevotellaceae</taxon>
        <taxon>Prevotella</taxon>
    </lineage>
</organism>
<protein>
    <submittedName>
        <fullName evidence="2">DUF5686 family protein</fullName>
    </submittedName>
</protein>
<feature type="signal peptide" evidence="1">
    <location>
        <begin position="1"/>
        <end position="20"/>
    </location>
</feature>
<evidence type="ECO:0000313" key="2">
    <source>
        <dbReference type="EMBL" id="BFO70694.1"/>
    </source>
</evidence>
<sequence length="673" mass="79752">MKTRWLYIILLALLSANAFAKAHPDTLLLHRVFTFSATIDTTNVEPDTSYAYTKYSLNVKRRNFVLLAVPTMYAIAHGTNRKYVGETFEKITSHHIEKYVAEKILDVTTVPHHRKSMSTVLKYLTPKIYQETMVGDNLLSPFNYHNRKYYRYFISFMRNGTARLNFRPRLKNTQLVRGQALINIETGGIIKTLIQGEYDMVRFTLNATMNQSGAHVLAPKNVILTCRFSFLGNETDGNFHANYGLNPALPDSITDSHDYQLMDHLRPFPITDEEREIYSVYFNKTSTRNDQPKRINPLKKILWDVIGDNVLNRIKSTYGKSNQGYFRMNPILNPLYMGYDNRRGFIYKFDVRTSYEFDSNKEFYIRFKSGYSFKRHQFYFKLPTYFYYNKRRNGYIEMLLENGNWIRNELIEKDINIENKDSALETYSRTPYFKDMHLNIKNNYDINQYVSFQVGLSAHKRSAIEKKRYEIAGLPSKYISVAPFLEIQWRPKAWKGPFITLDYERGIKNFLGGDINYERWELDMQWIKRLTRLQSLQMRFGTGLYTKREKPAYFLDFENFRENNLPGGWNDDWSGEFELLSSYIYNVSKWYARTNFTYESPLLFISRLPWIGHFIEMERIYFSSLCVKDIHPYIETGYGFTTRLFSIGIFVSNENGRFKDFGCKFGFELFRHW</sequence>
<dbReference type="AlphaFoldDB" id="A0AB33INV8"/>
<keyword evidence="1" id="KW-0732">Signal</keyword>
<dbReference type="Pfam" id="PF18939">
    <property type="entry name" value="DUF5686"/>
    <property type="match status" value="2"/>
</dbReference>